<keyword evidence="1" id="KW-0472">Membrane</keyword>
<keyword evidence="1" id="KW-0812">Transmembrane</keyword>
<name>A0AAW8LC61_9ACTO</name>
<dbReference type="Proteomes" id="UP001230065">
    <property type="component" value="Unassembled WGS sequence"/>
</dbReference>
<dbReference type="AlphaFoldDB" id="A0AAW8LC61"/>
<accession>A0AAW8LC61</accession>
<organism evidence="2 3">
    <name type="scientific">Actinomyces oris</name>
    <dbReference type="NCBI Taxonomy" id="544580"/>
    <lineage>
        <taxon>Bacteria</taxon>
        <taxon>Bacillati</taxon>
        <taxon>Actinomycetota</taxon>
        <taxon>Actinomycetes</taxon>
        <taxon>Actinomycetales</taxon>
        <taxon>Actinomycetaceae</taxon>
        <taxon>Actinomyces</taxon>
    </lineage>
</organism>
<feature type="transmembrane region" description="Helical" evidence="1">
    <location>
        <begin position="58"/>
        <end position="75"/>
    </location>
</feature>
<proteinExistence type="predicted"/>
<evidence type="ECO:0000313" key="2">
    <source>
        <dbReference type="EMBL" id="MDR0178036.1"/>
    </source>
</evidence>
<dbReference type="RefSeq" id="WP_308680033.1">
    <property type="nucleotide sequence ID" value="NZ_JAMZMF010000012.1"/>
</dbReference>
<keyword evidence="1" id="KW-1133">Transmembrane helix</keyword>
<sequence>MNETTDTLRRKVHKLELKYVFSLLLLFTVLLFVLDAWFSTIPQNDSSIVLRWLHKIPWNALATSAFSATLIGYFYELYMRDSSNDVLLNDLRQAHAEALENSIDQYRASLLLDTNAIRDLLSDKVADELMMVVLEKKTGDSSFAKDCFDSLSSQISEYERSCREYTCNITLRKTFDKRYFECFVSLSYRGTLLLPELEFIEIGSTEEYNTLAGDNRWEARVIRPPTLSYPKNDRRAFNVRDVSVDGEALDVVATETDGKLTYIATHDGIRAKCGNDVLISYTYSTMLESTAHVYEYVVPFPTRGMRVNFNYDSVDIGRVNVFDFFCTIKKPAVRYPNMNDAVKTIEVSLDDWVLPKSGVLFGWVLKSEMDPQYVKTLNGG</sequence>
<feature type="transmembrane region" description="Helical" evidence="1">
    <location>
        <begin position="19"/>
        <end position="38"/>
    </location>
</feature>
<dbReference type="EMBL" id="JAMZMF010000012">
    <property type="protein sequence ID" value="MDR0178036.1"/>
    <property type="molecule type" value="Genomic_DNA"/>
</dbReference>
<evidence type="ECO:0000313" key="3">
    <source>
        <dbReference type="Proteomes" id="UP001230065"/>
    </source>
</evidence>
<comment type="caution">
    <text evidence="2">The sequence shown here is derived from an EMBL/GenBank/DDBJ whole genome shotgun (WGS) entry which is preliminary data.</text>
</comment>
<gene>
    <name evidence="2" type="ORF">RF687_08780</name>
</gene>
<reference evidence="2" key="1">
    <citation type="submission" date="2022-06" db="EMBL/GenBank/DDBJ databases">
        <title>Draft Genome Sequences of Three Actinomyces oris Strains, Isolated from Healthy Human Feces.</title>
        <authorList>
            <person name="Ye Y."/>
            <person name="Liu C."/>
            <person name="Zhao J."/>
            <person name="Xu J."/>
            <person name="Huang H."/>
            <person name="Wang B."/>
            <person name="Wei J."/>
            <person name="Jing X."/>
        </authorList>
    </citation>
    <scope>NUCLEOTIDE SEQUENCE</scope>
    <source>
        <strain evidence="2">CNGBCC1803727</strain>
    </source>
</reference>
<protein>
    <submittedName>
        <fullName evidence="2">Uncharacterized protein</fullName>
    </submittedName>
</protein>
<evidence type="ECO:0000256" key="1">
    <source>
        <dbReference type="SAM" id="Phobius"/>
    </source>
</evidence>